<feature type="compositionally biased region" description="Polar residues" evidence="1">
    <location>
        <begin position="104"/>
        <end position="113"/>
    </location>
</feature>
<proteinExistence type="predicted"/>
<dbReference type="AlphaFoldDB" id="A0A5K3FKP5"/>
<evidence type="ECO:0000313" key="2">
    <source>
        <dbReference type="WBParaSite" id="MCU_009330-RA"/>
    </source>
</evidence>
<reference evidence="2" key="1">
    <citation type="submission" date="2019-11" db="UniProtKB">
        <authorList>
            <consortium name="WormBaseParasite"/>
        </authorList>
    </citation>
    <scope>IDENTIFICATION</scope>
</reference>
<evidence type="ECO:0000256" key="1">
    <source>
        <dbReference type="SAM" id="MobiDB-lite"/>
    </source>
</evidence>
<feature type="region of interest" description="Disordered" evidence="1">
    <location>
        <begin position="77"/>
        <end position="127"/>
    </location>
</feature>
<name>A0A5K3FKP5_MESCO</name>
<sequence length="127" mass="13694">MAARRLINCFTSFVTRALAHTHTHTIATAAQASAQENTCLTERQTARIFRATELRVLTMNDDDDNDDDARRLQACASSRTRARAHMHDGSLTRSVRARGVRSCAQPNGTSNGSAAAAADPAVVAQKN</sequence>
<accession>A0A5K3FKP5</accession>
<organism evidence="2">
    <name type="scientific">Mesocestoides corti</name>
    <name type="common">Flatworm</name>
    <dbReference type="NCBI Taxonomy" id="53468"/>
    <lineage>
        <taxon>Eukaryota</taxon>
        <taxon>Metazoa</taxon>
        <taxon>Spiralia</taxon>
        <taxon>Lophotrochozoa</taxon>
        <taxon>Platyhelminthes</taxon>
        <taxon>Cestoda</taxon>
        <taxon>Eucestoda</taxon>
        <taxon>Cyclophyllidea</taxon>
        <taxon>Mesocestoididae</taxon>
        <taxon>Mesocestoides</taxon>
    </lineage>
</organism>
<feature type="compositionally biased region" description="Low complexity" evidence="1">
    <location>
        <begin position="114"/>
        <end position="127"/>
    </location>
</feature>
<protein>
    <submittedName>
        <fullName evidence="2">Secreted protein</fullName>
    </submittedName>
</protein>
<dbReference type="WBParaSite" id="MCU_009330-RA">
    <property type="protein sequence ID" value="MCU_009330-RA"/>
    <property type="gene ID" value="MCU_009330"/>
</dbReference>